<keyword evidence="1" id="KW-0812">Transmembrane</keyword>
<dbReference type="EMBL" id="JAEQNE010000001">
    <property type="protein sequence ID" value="MBL0390428.1"/>
    <property type="molecule type" value="Genomic_DNA"/>
</dbReference>
<keyword evidence="1" id="KW-1133">Transmembrane helix</keyword>
<gene>
    <name evidence="2" type="ORF">JJ685_04665</name>
</gene>
<accession>A0A936YVA8</accession>
<comment type="caution">
    <text evidence="2">The sequence shown here is derived from an EMBL/GenBank/DDBJ whole genome shotgun (WGS) entry which is preliminary data.</text>
</comment>
<keyword evidence="1" id="KW-0472">Membrane</keyword>
<proteinExistence type="predicted"/>
<dbReference type="Pfam" id="PF03083">
    <property type="entry name" value="MtN3_slv"/>
    <property type="match status" value="1"/>
</dbReference>
<dbReference type="InterPro" id="IPR004316">
    <property type="entry name" value="SWEET_rpt"/>
</dbReference>
<evidence type="ECO:0000313" key="3">
    <source>
        <dbReference type="Proteomes" id="UP000599109"/>
    </source>
</evidence>
<feature type="transmembrane region" description="Helical" evidence="1">
    <location>
        <begin position="74"/>
        <end position="95"/>
    </location>
</feature>
<evidence type="ECO:0000256" key="1">
    <source>
        <dbReference type="SAM" id="Phobius"/>
    </source>
</evidence>
<organism evidence="2 3">
    <name type="scientific">Ramlibacter monticola</name>
    <dbReference type="NCBI Taxonomy" id="1926872"/>
    <lineage>
        <taxon>Bacteria</taxon>
        <taxon>Pseudomonadati</taxon>
        <taxon>Pseudomonadota</taxon>
        <taxon>Betaproteobacteria</taxon>
        <taxon>Burkholderiales</taxon>
        <taxon>Comamonadaceae</taxon>
        <taxon>Ramlibacter</taxon>
    </lineage>
</organism>
<dbReference type="RefSeq" id="WP_201673030.1">
    <property type="nucleotide sequence ID" value="NZ_JAEQNE010000001.1"/>
</dbReference>
<reference evidence="2 3" key="1">
    <citation type="journal article" date="2017" name="Int. J. Syst. Evol. Microbiol.">
        <title>Ramlibacter monticola sp. nov., isolated from forest soil.</title>
        <authorList>
            <person name="Chaudhary D.K."/>
            <person name="Kim J."/>
        </authorList>
    </citation>
    <scope>NUCLEOTIDE SEQUENCE [LARGE SCALE GENOMIC DNA]</scope>
    <source>
        <strain evidence="2 3">KACC 19175</strain>
    </source>
</reference>
<evidence type="ECO:0000313" key="2">
    <source>
        <dbReference type="EMBL" id="MBL0390428.1"/>
    </source>
</evidence>
<dbReference type="Gene3D" id="1.20.1280.290">
    <property type="match status" value="1"/>
</dbReference>
<keyword evidence="3" id="KW-1185">Reference proteome</keyword>
<dbReference type="GO" id="GO:0016020">
    <property type="term" value="C:membrane"/>
    <property type="evidence" value="ECO:0007669"/>
    <property type="project" value="InterPro"/>
</dbReference>
<name>A0A936YVA8_9BURK</name>
<sequence>MWQTNQHARAPGDGGLLAKVIPALSVFTMAMTVPQVWAVWVERNTSGVSLLSWGAYLLSALLWFFYGLQKRDRTIWVACIGWILLDAAVVAGVLWRG</sequence>
<dbReference type="AlphaFoldDB" id="A0A936YVA8"/>
<protein>
    <submittedName>
        <fullName evidence="2">Uncharacterized protein</fullName>
    </submittedName>
</protein>
<feature type="transmembrane region" description="Helical" evidence="1">
    <location>
        <begin position="20"/>
        <end position="41"/>
    </location>
</feature>
<dbReference type="Proteomes" id="UP000599109">
    <property type="component" value="Unassembled WGS sequence"/>
</dbReference>
<feature type="transmembrane region" description="Helical" evidence="1">
    <location>
        <begin position="48"/>
        <end position="68"/>
    </location>
</feature>